<dbReference type="PROSITE" id="PS01039">
    <property type="entry name" value="SBP_BACTERIAL_3"/>
    <property type="match status" value="1"/>
</dbReference>
<organism evidence="8 9">
    <name type="scientific">Aminobacter aminovorans</name>
    <name type="common">Chelatobacter heintzii</name>
    <dbReference type="NCBI Taxonomy" id="83263"/>
    <lineage>
        <taxon>Bacteria</taxon>
        <taxon>Pseudomonadati</taxon>
        <taxon>Pseudomonadota</taxon>
        <taxon>Alphaproteobacteria</taxon>
        <taxon>Hyphomicrobiales</taxon>
        <taxon>Phyllobacteriaceae</taxon>
        <taxon>Aminobacter</taxon>
    </lineage>
</organism>
<dbReference type="OrthoDB" id="9807134at2"/>
<gene>
    <name evidence="8" type="primary">argT_3</name>
    <name evidence="8" type="ORF">NCTC10684_04737</name>
</gene>
<dbReference type="SUPFAM" id="SSF53850">
    <property type="entry name" value="Periplasmic binding protein-like II"/>
    <property type="match status" value="1"/>
</dbReference>
<evidence type="ECO:0000256" key="3">
    <source>
        <dbReference type="ARBA" id="ARBA00022729"/>
    </source>
</evidence>
<evidence type="ECO:0000256" key="2">
    <source>
        <dbReference type="ARBA" id="ARBA00010333"/>
    </source>
</evidence>
<dbReference type="EMBL" id="UFSM01000001">
    <property type="protein sequence ID" value="SUU91470.1"/>
    <property type="molecule type" value="Genomic_DNA"/>
</dbReference>
<feature type="chain" id="PRO_5016955181" evidence="5">
    <location>
        <begin position="26"/>
        <end position="260"/>
    </location>
</feature>
<proteinExistence type="inferred from homology"/>
<feature type="domain" description="Ionotropic glutamate receptor C-terminal" evidence="7">
    <location>
        <begin position="30"/>
        <end position="254"/>
    </location>
</feature>
<evidence type="ECO:0000313" key="9">
    <source>
        <dbReference type="Proteomes" id="UP000254701"/>
    </source>
</evidence>
<evidence type="ECO:0000259" key="6">
    <source>
        <dbReference type="SMART" id="SM00062"/>
    </source>
</evidence>
<protein>
    <submittedName>
        <fullName evidence="8">Lysine-arginine-ornithine-binding periplasmic protein</fullName>
    </submittedName>
</protein>
<dbReference type="Proteomes" id="UP000254701">
    <property type="component" value="Unassembled WGS sequence"/>
</dbReference>
<dbReference type="GO" id="GO:0030313">
    <property type="term" value="C:cell envelope"/>
    <property type="evidence" value="ECO:0007669"/>
    <property type="project" value="UniProtKB-SubCell"/>
</dbReference>
<dbReference type="RefSeq" id="WP_115733961.1">
    <property type="nucleotide sequence ID" value="NZ_BAAAVY010000017.1"/>
</dbReference>
<dbReference type="SMART" id="SM00079">
    <property type="entry name" value="PBPe"/>
    <property type="match status" value="1"/>
</dbReference>
<reference evidence="8 9" key="1">
    <citation type="submission" date="2018-06" db="EMBL/GenBank/DDBJ databases">
        <authorList>
            <consortium name="Pathogen Informatics"/>
            <person name="Doyle S."/>
        </authorList>
    </citation>
    <scope>NUCLEOTIDE SEQUENCE [LARGE SCALE GENOMIC DNA]</scope>
    <source>
        <strain evidence="8 9">NCTC10684</strain>
    </source>
</reference>
<feature type="signal peptide" evidence="5">
    <location>
        <begin position="1"/>
        <end position="25"/>
    </location>
</feature>
<accession>A0A380WRD7</accession>
<dbReference type="SMART" id="SM00062">
    <property type="entry name" value="PBPb"/>
    <property type="match status" value="1"/>
</dbReference>
<dbReference type="InterPro" id="IPR001638">
    <property type="entry name" value="Solute-binding_3/MltF_N"/>
</dbReference>
<evidence type="ECO:0000259" key="7">
    <source>
        <dbReference type="SMART" id="SM00079"/>
    </source>
</evidence>
<evidence type="ECO:0000313" key="8">
    <source>
        <dbReference type="EMBL" id="SUU91470.1"/>
    </source>
</evidence>
<sequence length="260" mass="27768">MQISWKFACAASLAALLSAAGGAWAQDAAKLKIATEGAYPPFNNLSADGKLVGFDVDIANALCAQMKVECEIVAQDWDGIIPALQGKKFDAVVASMTITEERKKQVAFTNKYYTTPLALIALKTSDLASPEPDALKGKSVGAQASTTQSIYAEDHYAKAGADVKLYPTQDEAVADLTNGRLDAVVADKFVLVDWMKTTGQDCCKMIGDLKGTESETGIAVRLDDTALRDKLNAAIDAIVKDGTYAKINAKYFDFDIYGAD</sequence>
<dbReference type="InterPro" id="IPR001320">
    <property type="entry name" value="Iontro_rcpt_C"/>
</dbReference>
<comment type="similarity">
    <text evidence="2 4">Belongs to the bacterial solute-binding protein 3 family.</text>
</comment>
<dbReference type="GO" id="GO:0016020">
    <property type="term" value="C:membrane"/>
    <property type="evidence" value="ECO:0007669"/>
    <property type="project" value="InterPro"/>
</dbReference>
<evidence type="ECO:0000256" key="1">
    <source>
        <dbReference type="ARBA" id="ARBA00004196"/>
    </source>
</evidence>
<dbReference type="Gene3D" id="3.40.190.10">
    <property type="entry name" value="Periplasmic binding protein-like II"/>
    <property type="match status" value="2"/>
</dbReference>
<evidence type="ECO:0000256" key="5">
    <source>
        <dbReference type="SAM" id="SignalP"/>
    </source>
</evidence>
<dbReference type="InterPro" id="IPR018313">
    <property type="entry name" value="SBP_3_CS"/>
</dbReference>
<dbReference type="CDD" id="cd13702">
    <property type="entry name" value="PBP2_mlr5654_like"/>
    <property type="match status" value="1"/>
</dbReference>
<comment type="subcellular location">
    <subcellularLocation>
        <location evidence="1">Cell envelope</location>
    </subcellularLocation>
</comment>
<dbReference type="PANTHER" id="PTHR35936">
    <property type="entry name" value="MEMBRANE-BOUND LYTIC MUREIN TRANSGLYCOSYLASE F"/>
    <property type="match status" value="1"/>
</dbReference>
<evidence type="ECO:0000256" key="4">
    <source>
        <dbReference type="RuleBase" id="RU003744"/>
    </source>
</evidence>
<dbReference type="Pfam" id="PF00497">
    <property type="entry name" value="SBP_bac_3"/>
    <property type="match status" value="1"/>
</dbReference>
<dbReference type="PANTHER" id="PTHR35936:SF17">
    <property type="entry name" value="ARGININE-BINDING EXTRACELLULAR PROTEIN ARTP"/>
    <property type="match status" value="1"/>
</dbReference>
<feature type="domain" description="Solute-binding protein family 3/N-terminal" evidence="6">
    <location>
        <begin position="30"/>
        <end position="255"/>
    </location>
</feature>
<keyword evidence="3 5" id="KW-0732">Signal</keyword>
<name>A0A380WRD7_AMIAI</name>
<dbReference type="AlphaFoldDB" id="A0A380WRD7"/>
<dbReference type="GO" id="GO:0015276">
    <property type="term" value="F:ligand-gated monoatomic ion channel activity"/>
    <property type="evidence" value="ECO:0007669"/>
    <property type="project" value="InterPro"/>
</dbReference>